<dbReference type="Proteomes" id="UP001190825">
    <property type="component" value="Unassembled WGS sequence"/>
</dbReference>
<dbReference type="PANTHER" id="PTHR43861">
    <property type="entry name" value="TRANS-ACONITATE 2-METHYLTRANSFERASE-RELATED"/>
    <property type="match status" value="1"/>
</dbReference>
<protein>
    <submittedName>
        <fullName evidence="4">Methyltransferase type 12</fullName>
    </submittedName>
</protein>
<feature type="region of interest" description="Disordered" evidence="1">
    <location>
        <begin position="251"/>
        <end position="277"/>
    </location>
</feature>
<keyword evidence="4" id="KW-0808">Transferase</keyword>
<dbReference type="RefSeq" id="WP_101779617.1">
    <property type="nucleotide sequence ID" value="NZ_NBUC01000188.1"/>
</dbReference>
<proteinExistence type="predicted"/>
<keyword evidence="4" id="KW-0489">Methyltransferase</keyword>
<gene>
    <name evidence="4" type="ORF">BMJ33_35270</name>
</gene>
<dbReference type="SUPFAM" id="SSF53756">
    <property type="entry name" value="UDP-Glycosyltransferase/glycogen phosphorylase"/>
    <property type="match status" value="1"/>
</dbReference>
<dbReference type="InterPro" id="IPR029063">
    <property type="entry name" value="SAM-dependent_MTases_sf"/>
</dbReference>
<evidence type="ECO:0000259" key="3">
    <source>
        <dbReference type="Pfam" id="PF13524"/>
    </source>
</evidence>
<dbReference type="GO" id="GO:0008168">
    <property type="term" value="F:methyltransferase activity"/>
    <property type="evidence" value="ECO:0007669"/>
    <property type="project" value="UniProtKB-KW"/>
</dbReference>
<evidence type="ECO:0000259" key="2">
    <source>
        <dbReference type="Pfam" id="PF08241"/>
    </source>
</evidence>
<sequence length="1501" mass="171266">MSVKDLTHDRVWEAYYGDLGPNFMRSTQKRIHWICSMVEGKRVLDVGCSSGIVPILLGREGREVLGIDNSNKVIEQAKEHLSNEAGPTKARVSFVEADFLTVDPTEHHPFDTIIISEVLEHLVRPQDMLDAAAKFLKTGGQIIVTVPFGINDFIDHKHTFYLTGIHDLVSRNFGVISVEFLGTWIGLVAMKSEGGSPLSAGRDTISSEEVKQLERSFYLLERSIRDELSAKKEEVSRLEARARKAIETAKAVSAEKQKLEDSARKNERRERELLSEREKLGNELAHVRAEKITLEESAKEREQREKELSSDRDELASKLAQALSTAADATSDREKVGQLEAALRRSRQMLTRSDRQRLAAESRASSTQNSLTFQLGAALIRATNSWSGLLQFPKEALRIHKESKRRQRAKLTKTEAGVKKKEQLLNVARSAPLCKLEPENSRRLRIAAIMDEFTAHSYEPECTLLQLEPQHWQEQLTEFTPDLLFIESAWKGLDGLWHGRISNSDPVLLEIIDWCRRRKIPSLLWNKEDPVHFSTFLPVAECVDYVFTTDMDCIPKYKKALRHDRVYLLPFAAQPKVHNPIELYKRKDAFNFAGSYYLRYPERQRDFEALIDAVGSLRPVEIHDRNFDNPHPHYNFPEKYKSMILGSLPFAEIDKAYKGYRYGINMNTIKQSQTMFARRVFELLASNTVVVSNFSRGVRLLFGDLVISSDDAAELHRRLKSICANDIDYRKFRLLGLRKVMEEHTYADRLRLIRSKLSGNLQPPEQPLILLFSVAETPVECAAAVENFKRQTYSNKRLLILKRYSEREPTHGDGIVECTNEDALVRYILGTRSIDLAALFHPHDYYGPAYLTDLQLARKYSSAQAFGKVCRYKGINGEAVLHEDGHQYRQTERLLARSAVVQATAITGEWLVSAVSNPSNVEVKLNDMLALDEFNYIEDGMFIPEVRRSDVNDLFIADNGASLSEHIFRVAENSSAESDSAPRDSRELPQLDANQLHGMITSTSRVDLRLVSGKLHLSSRLAADKHVYLYCRRDFNREELNLVLNSQFELVGRSELDLKTVFEFKDENGAKISHQINKAGGRHSLAIPENCATVRFGLRLQGPGKAIIETVLFGSQLERPAVLALRSPYLVLSKQYPAYDDLYRYGFLHSRLRAYKKEGLVPEVFRMSKDADAYREFEGIDVATGDASLLRSTLETGQVKHVLVHLLDEHMWDILKDFINRIKISIWIHGAEIQVWQRRTFEFERMDDQEVARQKRLSDKRRALWRRVFSESNDNLAFVFVSEYFLNEVQSDIGIELDKSRCHVIHNFIDGDVFRYSDKNENERKRILSVRPYANRKYANDLTVSSILELSKRDIFNDLSFTLFGDGDLFEQTTAPLRSFSNVTIERRFLSQAEIAEVHKGFGVFLTPTRMDAQGVSRDEAMSSGLVPITTNVACIPEFVDQSCGIVVPAEDYIAMADAIEGLYVNPSEFTKLSKAASLRVRRQSGYEQTIEREIALIQRP</sequence>
<feature type="region of interest" description="Disordered" evidence="1">
    <location>
        <begin position="294"/>
        <end position="313"/>
    </location>
</feature>
<reference evidence="4 5" key="1">
    <citation type="journal article" date="2018" name="FEMS Microbiol. Ecol.">
        <title>Co-invading symbiotic mutualists of Medicago polymorpha retain high ancestral diversity and contain diverse accessory genomes.</title>
        <authorList>
            <person name="Porter S.S."/>
            <person name="Faber-Hammond J.J."/>
            <person name="Friesen M.L."/>
        </authorList>
    </citation>
    <scope>NUCLEOTIDE SEQUENCE [LARGE SCALE GENOMIC DNA]</scope>
    <source>
        <strain evidence="4 5">Str16</strain>
    </source>
</reference>
<feature type="domain" description="Methyltransferase type 11" evidence="2">
    <location>
        <begin position="44"/>
        <end position="144"/>
    </location>
</feature>
<name>A0ABX4TAM3_9HYPH</name>
<dbReference type="GO" id="GO:0032259">
    <property type="term" value="P:methylation"/>
    <property type="evidence" value="ECO:0007669"/>
    <property type="project" value="UniProtKB-KW"/>
</dbReference>
<dbReference type="Gene3D" id="3.40.50.150">
    <property type="entry name" value="Vaccinia Virus protein VP39"/>
    <property type="match status" value="1"/>
</dbReference>
<dbReference type="Pfam" id="PF13524">
    <property type="entry name" value="Glyco_trans_1_2"/>
    <property type="match status" value="1"/>
</dbReference>
<feature type="domain" description="Spore protein YkvP/CgeB glycosyl transferase-like" evidence="3">
    <location>
        <begin position="635"/>
        <end position="753"/>
    </location>
</feature>
<dbReference type="CDD" id="cd02440">
    <property type="entry name" value="AdoMet_MTases"/>
    <property type="match status" value="1"/>
</dbReference>
<dbReference type="InterPro" id="IPR055259">
    <property type="entry name" value="YkvP/CgeB_Glyco_trans-like"/>
</dbReference>
<evidence type="ECO:0000313" key="5">
    <source>
        <dbReference type="Proteomes" id="UP001190825"/>
    </source>
</evidence>
<dbReference type="InterPro" id="IPR013216">
    <property type="entry name" value="Methyltransf_11"/>
</dbReference>
<dbReference type="Pfam" id="PF08241">
    <property type="entry name" value="Methyltransf_11"/>
    <property type="match status" value="1"/>
</dbReference>
<dbReference type="Gene3D" id="3.40.50.2000">
    <property type="entry name" value="Glycogen Phosphorylase B"/>
    <property type="match status" value="2"/>
</dbReference>
<comment type="caution">
    <text evidence="4">The sequence shown here is derived from an EMBL/GenBank/DDBJ whole genome shotgun (WGS) entry which is preliminary data.</text>
</comment>
<organism evidence="4 5">
    <name type="scientific">Sinorhizobium medicae</name>
    <dbReference type="NCBI Taxonomy" id="110321"/>
    <lineage>
        <taxon>Bacteria</taxon>
        <taxon>Pseudomonadati</taxon>
        <taxon>Pseudomonadota</taxon>
        <taxon>Alphaproteobacteria</taxon>
        <taxon>Hyphomicrobiales</taxon>
        <taxon>Rhizobiaceae</taxon>
        <taxon>Sinorhizobium/Ensifer group</taxon>
        <taxon>Sinorhizobium</taxon>
    </lineage>
</organism>
<dbReference type="SUPFAM" id="SSF53335">
    <property type="entry name" value="S-adenosyl-L-methionine-dependent methyltransferases"/>
    <property type="match status" value="1"/>
</dbReference>
<dbReference type="EMBL" id="NBUC01000188">
    <property type="protein sequence ID" value="PLT91430.1"/>
    <property type="molecule type" value="Genomic_DNA"/>
</dbReference>
<feature type="region of interest" description="Disordered" evidence="1">
    <location>
        <begin position="347"/>
        <end position="366"/>
    </location>
</feature>
<accession>A0ABX4TAM3</accession>
<dbReference type="Pfam" id="PF13692">
    <property type="entry name" value="Glyco_trans_1_4"/>
    <property type="match status" value="1"/>
</dbReference>
<dbReference type="CDD" id="cd03801">
    <property type="entry name" value="GT4_PimA-like"/>
    <property type="match status" value="1"/>
</dbReference>
<evidence type="ECO:0000256" key="1">
    <source>
        <dbReference type="SAM" id="MobiDB-lite"/>
    </source>
</evidence>
<keyword evidence="5" id="KW-1185">Reference proteome</keyword>
<evidence type="ECO:0000313" key="4">
    <source>
        <dbReference type="EMBL" id="PLT91430.1"/>
    </source>
</evidence>